<dbReference type="InterPro" id="IPR011748">
    <property type="entry name" value="Unchr_phage_tail-like"/>
</dbReference>
<dbReference type="AlphaFoldDB" id="A0A7M1SZ62"/>
<dbReference type="Proteomes" id="UP000593758">
    <property type="component" value="Chromosome"/>
</dbReference>
<reference evidence="1 2" key="1">
    <citation type="submission" date="2020-10" db="EMBL/GenBank/DDBJ databases">
        <title>Haloactinobacterium sp. RN3S43, a bacterium isolated from saline soil.</title>
        <authorList>
            <person name="Sun J.-Q."/>
        </authorList>
    </citation>
    <scope>NUCLEOTIDE SEQUENCE [LARGE SCALE GENOMIC DNA]</scope>
    <source>
        <strain evidence="1 2">RN3S43</strain>
    </source>
</reference>
<dbReference type="KEGG" id="halt:IM660_17440"/>
<proteinExistence type="predicted"/>
<organism evidence="1 2">
    <name type="scientific">Ruania alkalisoli</name>
    <dbReference type="NCBI Taxonomy" id="2779775"/>
    <lineage>
        <taxon>Bacteria</taxon>
        <taxon>Bacillati</taxon>
        <taxon>Actinomycetota</taxon>
        <taxon>Actinomycetes</taxon>
        <taxon>Micrococcales</taxon>
        <taxon>Ruaniaceae</taxon>
        <taxon>Ruania</taxon>
    </lineage>
</organism>
<evidence type="ECO:0000313" key="1">
    <source>
        <dbReference type="EMBL" id="QOR72868.1"/>
    </source>
</evidence>
<accession>A0A7M1SZ62</accession>
<dbReference type="EMBL" id="CP063169">
    <property type="protein sequence ID" value="QOR72868.1"/>
    <property type="molecule type" value="Genomic_DNA"/>
</dbReference>
<sequence>MLADDFFVRFVRIFQAEAQTLLSHADTLPHLADPRLAPIEMVRYLSRWLAAPGVDDAYGSRAQRLMLLTVAKTLPWRGTRKALATMLELYSGEPAIISESGGVFDQGRAPDGARWVRLEVTSTGPLAEEDFVELVRDEVPAHIGVEIVVAGQQIWPVDGSAASAGRRER</sequence>
<evidence type="ECO:0000313" key="2">
    <source>
        <dbReference type="Proteomes" id="UP000593758"/>
    </source>
</evidence>
<protein>
    <submittedName>
        <fullName evidence="1">Phage tail protein</fullName>
    </submittedName>
</protein>
<keyword evidence="2" id="KW-1185">Reference proteome</keyword>
<name>A0A7M1SZ62_9MICO</name>
<gene>
    <name evidence="1" type="ORF">IM660_17440</name>
</gene>
<dbReference type="NCBIfam" id="TIGR02242">
    <property type="entry name" value="tail_TIGR02242"/>
    <property type="match status" value="1"/>
</dbReference>